<evidence type="ECO:0000313" key="3">
    <source>
        <dbReference type="Proteomes" id="UP000481852"/>
    </source>
</evidence>
<feature type="transmembrane region" description="Helical" evidence="1">
    <location>
        <begin position="95"/>
        <end position="113"/>
    </location>
</feature>
<reference evidence="2 3" key="1">
    <citation type="submission" date="2019-08" db="EMBL/GenBank/DDBJ databases">
        <title>In-depth cultivation of the pig gut microbiome towards novel bacterial diversity and tailored functional studies.</title>
        <authorList>
            <person name="Wylensek D."/>
            <person name="Hitch T.C.A."/>
            <person name="Clavel T."/>
        </authorList>
    </citation>
    <scope>NUCLEOTIDE SEQUENCE [LARGE SCALE GENOMIC DNA]</scope>
    <source>
        <strain evidence="2 3">Oil+RF-744-WCA-WT-11</strain>
    </source>
</reference>
<organism evidence="2 3">
    <name type="scientific">Porcincola intestinalis</name>
    <dbReference type="NCBI Taxonomy" id="2606632"/>
    <lineage>
        <taxon>Bacteria</taxon>
        <taxon>Bacillati</taxon>
        <taxon>Bacillota</taxon>
        <taxon>Clostridia</taxon>
        <taxon>Lachnospirales</taxon>
        <taxon>Lachnospiraceae</taxon>
        <taxon>Porcincola</taxon>
    </lineage>
</organism>
<feature type="transmembrane region" description="Helical" evidence="1">
    <location>
        <begin position="52"/>
        <end position="75"/>
    </location>
</feature>
<feature type="transmembrane region" description="Helical" evidence="1">
    <location>
        <begin position="120"/>
        <end position="139"/>
    </location>
</feature>
<keyword evidence="1" id="KW-0472">Membrane</keyword>
<dbReference type="AlphaFoldDB" id="A0A6L5XA17"/>
<dbReference type="Proteomes" id="UP000481852">
    <property type="component" value="Unassembled WGS sequence"/>
</dbReference>
<dbReference type="PANTHER" id="PTHR41771:SF1">
    <property type="entry name" value="MEMBRANE PROTEIN"/>
    <property type="match status" value="1"/>
</dbReference>
<keyword evidence="1" id="KW-0812">Transmembrane</keyword>
<dbReference type="InterPro" id="IPR012507">
    <property type="entry name" value="YibE_F"/>
</dbReference>
<protein>
    <submittedName>
        <fullName evidence="2">YibE/F family protein</fullName>
    </submittedName>
</protein>
<feature type="transmembrane region" description="Helical" evidence="1">
    <location>
        <begin position="318"/>
        <end position="340"/>
    </location>
</feature>
<comment type="caution">
    <text evidence="2">The sequence shown here is derived from an EMBL/GenBank/DDBJ whole genome shotgun (WGS) entry which is preliminary data.</text>
</comment>
<feature type="transmembrane region" description="Helical" evidence="1">
    <location>
        <begin position="145"/>
        <end position="163"/>
    </location>
</feature>
<name>A0A6L5XA17_9FIRM</name>
<feature type="transmembrane region" description="Helical" evidence="1">
    <location>
        <begin position="217"/>
        <end position="234"/>
    </location>
</feature>
<dbReference type="PANTHER" id="PTHR41771">
    <property type="entry name" value="MEMBRANE PROTEIN-RELATED"/>
    <property type="match status" value="1"/>
</dbReference>
<gene>
    <name evidence="2" type="ORF">FYJ35_09895</name>
</gene>
<keyword evidence="1" id="KW-1133">Transmembrane helix</keyword>
<evidence type="ECO:0000256" key="1">
    <source>
        <dbReference type="SAM" id="Phobius"/>
    </source>
</evidence>
<evidence type="ECO:0000313" key="2">
    <source>
        <dbReference type="EMBL" id="MSS15342.1"/>
    </source>
</evidence>
<proteinExistence type="predicted"/>
<keyword evidence="3" id="KW-1185">Reference proteome</keyword>
<feature type="transmembrane region" description="Helical" evidence="1">
    <location>
        <begin position="175"/>
        <end position="197"/>
    </location>
</feature>
<sequence length="353" mass="37673">MKKTELVTRTGNTYEKGVVQKVLQDNLQADGTRSGEQVVTVKMTTGVRKGEVIQMTSASGFLFGTACTPGLHVIVVQSVSGDSTVSSVYSRDRGGMILLFGLLYLATLIAVGGRQGLKASAGLIITFFIIIFIWIPLIYLRVSPIRSAVVICALTTILTFWCIGGISRKTITATLGTVSGVVIAGIFAEIFSLVTGISGWNVSNIETLLTIWESNRIKVGGLLFAGILISALGAEMDVAMSISSSMQEVCRQNPGISRWELFCAGMRVGRDMMGTDSNTLLLAFVGTEVSQLVLNFAYDLPAAQVLNSNNIGIAVMQGLSGSFGIVLSVPITVLIASWIFRGKPSESTERILQ</sequence>
<dbReference type="EMBL" id="VULZ01000010">
    <property type="protein sequence ID" value="MSS15342.1"/>
    <property type="molecule type" value="Genomic_DNA"/>
</dbReference>
<dbReference type="Pfam" id="PF07907">
    <property type="entry name" value="YibE_F"/>
    <property type="match status" value="1"/>
</dbReference>
<accession>A0A6L5XA17</accession>